<gene>
    <name evidence="2" type="ORF">E4680_08220</name>
</gene>
<dbReference type="Gene3D" id="1.10.390.10">
    <property type="entry name" value="Neutral Protease Domain 2"/>
    <property type="match status" value="1"/>
</dbReference>
<dbReference type="InterPro" id="IPR024191">
    <property type="entry name" value="Peptidase_M61"/>
</dbReference>
<dbReference type="InterPro" id="IPR007963">
    <property type="entry name" value="Peptidase_M61_catalytic"/>
</dbReference>
<comment type="caution">
    <text evidence="2">The sequence shown here is derived from an EMBL/GenBank/DDBJ whole genome shotgun (WGS) entry which is preliminary data.</text>
</comment>
<proteinExistence type="predicted"/>
<dbReference type="Pfam" id="PF17899">
    <property type="entry name" value="Peptidase_M61_N"/>
    <property type="match status" value="1"/>
</dbReference>
<keyword evidence="3" id="KW-1185">Reference proteome</keyword>
<dbReference type="InterPro" id="IPR001478">
    <property type="entry name" value="PDZ"/>
</dbReference>
<dbReference type="InterPro" id="IPR027268">
    <property type="entry name" value="Peptidase_M4/M1_CTD_sf"/>
</dbReference>
<dbReference type="PROSITE" id="PS50106">
    <property type="entry name" value="PDZ"/>
    <property type="match status" value="1"/>
</dbReference>
<accession>A0A4Z0F7Z9</accession>
<dbReference type="InterPro" id="IPR036034">
    <property type="entry name" value="PDZ_sf"/>
</dbReference>
<dbReference type="SUPFAM" id="SSF50156">
    <property type="entry name" value="PDZ domain-like"/>
    <property type="match status" value="1"/>
</dbReference>
<dbReference type="InterPro" id="IPR040756">
    <property type="entry name" value="Peptidase_M61_N"/>
</dbReference>
<dbReference type="Pfam" id="PF17820">
    <property type="entry name" value="PDZ_6"/>
    <property type="match status" value="1"/>
</dbReference>
<dbReference type="RefSeq" id="WP_135281932.1">
    <property type="nucleotide sequence ID" value="NZ_SRIO01000009.1"/>
</dbReference>
<dbReference type="Gene3D" id="2.30.42.10">
    <property type="match status" value="1"/>
</dbReference>
<protein>
    <submittedName>
        <fullName evidence="2">M61 family peptidase</fullName>
    </submittedName>
</protein>
<dbReference type="PIRSF" id="PIRSF016493">
    <property type="entry name" value="Glycyl_aminpptds"/>
    <property type="match status" value="1"/>
</dbReference>
<dbReference type="Proteomes" id="UP000297890">
    <property type="component" value="Unassembled WGS sequence"/>
</dbReference>
<dbReference type="Pfam" id="PF05299">
    <property type="entry name" value="Peptidase_M61"/>
    <property type="match status" value="1"/>
</dbReference>
<dbReference type="AlphaFoldDB" id="A0A4Z0F7Z9"/>
<feature type="domain" description="PDZ" evidence="1">
    <location>
        <begin position="491"/>
        <end position="542"/>
    </location>
</feature>
<dbReference type="InterPro" id="IPR041489">
    <property type="entry name" value="PDZ_6"/>
</dbReference>
<dbReference type="SUPFAM" id="SSF55486">
    <property type="entry name" value="Metalloproteases ('zincins'), catalytic domain"/>
    <property type="match status" value="1"/>
</dbReference>
<evidence type="ECO:0000313" key="2">
    <source>
        <dbReference type="EMBL" id="TFZ82457.1"/>
    </source>
</evidence>
<dbReference type="OrthoDB" id="9778516at2"/>
<name>A0A4Z0F7Z9_9GAMM</name>
<reference evidence="2 3" key="1">
    <citation type="journal article" date="2019" name="ISME J.">
        <title>Candidatus Macondimonas diazotrophica, a novel gammaproteobacterial genus dominating crude-oil-contaminated coastal sediments.</title>
        <authorList>
            <person name="Karthikeyan S."/>
            <person name="Konstantinidis K."/>
        </authorList>
    </citation>
    <scope>NUCLEOTIDE SEQUENCE [LARGE SCALE GENOMIC DNA]</scope>
    <source>
        <strain evidence="2 3">KTK01</strain>
    </source>
</reference>
<evidence type="ECO:0000259" key="1">
    <source>
        <dbReference type="PROSITE" id="PS50106"/>
    </source>
</evidence>
<dbReference type="Gene3D" id="2.60.40.3650">
    <property type="match status" value="1"/>
</dbReference>
<evidence type="ECO:0000313" key="3">
    <source>
        <dbReference type="Proteomes" id="UP000297890"/>
    </source>
</evidence>
<sequence length="599" mass="66699">MRLRYRIEMPTTGGHRYRVHCHLPDALPSQQLRLPAWIPGSYLIRDFARHIISLEARDSAATECAVTKTDKSTWQVSHAGGPLDLTWEVYAHDTSVRGAYLDAHWGFFNGSSLFLEPVSRSVSCIEIDIPPHDPTWRLATALQPVAVDAHGFGCYEADDYEALIDSPVLMGPMTHHAFEVAGVAHHLWMLESPAGADTGRLAADLARICRWQAGLFGSLPMDRYHFLLRLAAQGYGGLEHRASSALLAQRKTLPLVGEASVSDDYAELLGLCSHEYFHSWHVKRIRPAPLAGADLSMEAYTRQLWVFEGITSYYDELTLLRAGCVGPEQYLGRLARTLTRLWRTPGRFQQSVAESSFDAWIKLYKADEATPNHTVSYYTKGGVIALCLDLLLRRESAGAQSLDDVMRMLWTRHGASNEPVPEGGFEALVDSLGHATVSRSLRSWVYDRDELPVAELLRDFGVTLRWASARDARDTGGYGEPPQQRRQCDPGFRVRAVDQGLRVEWLAPGGAAERAGIACGDILVAVDRQRIEGEALERLLRLEADGRTLMVHGFRDDRLIRHELRLDAAPPDTCWLQLDEQGRTGLKGGLNWLGDSGSD</sequence>
<organism evidence="2 3">
    <name type="scientific">Candidatus Macondimonas diazotrophica</name>
    <dbReference type="NCBI Taxonomy" id="2305248"/>
    <lineage>
        <taxon>Bacteria</taxon>
        <taxon>Pseudomonadati</taxon>
        <taxon>Pseudomonadota</taxon>
        <taxon>Gammaproteobacteria</taxon>
        <taxon>Chromatiales</taxon>
        <taxon>Ectothiorhodospiraceae</taxon>
        <taxon>Candidatus Macondimonas</taxon>
    </lineage>
</organism>
<dbReference type="EMBL" id="SRIO01000009">
    <property type="protein sequence ID" value="TFZ82457.1"/>
    <property type="molecule type" value="Genomic_DNA"/>
</dbReference>